<organism evidence="2 3">
    <name type="scientific">Candidatus Kutchimonas denitrificans</name>
    <dbReference type="NCBI Taxonomy" id="3056748"/>
    <lineage>
        <taxon>Bacteria</taxon>
        <taxon>Pseudomonadati</taxon>
        <taxon>Gemmatimonadota</taxon>
        <taxon>Gemmatimonadia</taxon>
        <taxon>Candidatus Palauibacterales</taxon>
        <taxon>Candidatus Palauibacteraceae</taxon>
        <taxon>Candidatus Kutchimonas</taxon>
    </lineage>
</organism>
<evidence type="ECO:0008006" key="4">
    <source>
        <dbReference type="Google" id="ProtNLM"/>
    </source>
</evidence>
<dbReference type="SUPFAM" id="SSF56935">
    <property type="entry name" value="Porins"/>
    <property type="match status" value="1"/>
</dbReference>
<dbReference type="Proteomes" id="UP000702544">
    <property type="component" value="Unassembled WGS sequence"/>
</dbReference>
<evidence type="ECO:0000256" key="1">
    <source>
        <dbReference type="SAM" id="SignalP"/>
    </source>
</evidence>
<evidence type="ECO:0000313" key="3">
    <source>
        <dbReference type="Proteomes" id="UP000702544"/>
    </source>
</evidence>
<sequence length="390" mass="41753">MIRPRHFVLLVVAAVTLTPSVARGQSETGARLLGNVGLGRPTRPIDSRSAGMGGIAVALHGSNGSMVNPAALTSIAISGVWVAFSPENRNVDGVVASGDITTAQFPLIRMAIPFGERWVVGAGFGSYLNQDWGVQFIDTLRLSTGDVAFREDRTSEGGISQFRVDVGRRMSGKLAIGVGGIFYFGKTRLEVERAFSSASGLTGYRSTEGIEYEGWGISLGTLWRPIPDMIVGAAGSWGAALDVEADSSGSSKSFDQPLTLDLGASWQLAPDLLVALSAGWANWSAVGDDLETPGASDLWRFAVGSEFRLLGNRTTQLHGRLGGRLQQLPFRLRRGAPWERALTLGLGSRFRGGLGRVDLAVEFGKRGEKDTNDLEENFTRWTFSVSVFAN</sequence>
<evidence type="ECO:0000313" key="2">
    <source>
        <dbReference type="EMBL" id="NIR74566.1"/>
    </source>
</evidence>
<name>A0AAE5C8K6_9BACT</name>
<protein>
    <recommendedName>
        <fullName evidence="4">Long-chain fatty acid transport protein</fullName>
    </recommendedName>
</protein>
<keyword evidence="1" id="KW-0732">Signal</keyword>
<comment type="caution">
    <text evidence="2">The sequence shown here is derived from an EMBL/GenBank/DDBJ whole genome shotgun (WGS) entry which is preliminary data.</text>
</comment>
<dbReference type="AlphaFoldDB" id="A0AAE5C8K6"/>
<accession>A0AAE5C8K6</accession>
<gene>
    <name evidence="2" type="ORF">GWO12_05575</name>
</gene>
<reference evidence="2 3" key="1">
    <citation type="submission" date="2020-01" db="EMBL/GenBank/DDBJ databases">
        <title>Genomes assembled from Gulf of Kutch pelagic sediment metagenomes.</title>
        <authorList>
            <person name="Chandrashekar M."/>
            <person name="Mahajan M.S."/>
            <person name="Dave K.J."/>
            <person name="Vatsa P."/>
            <person name="Nathani N.M."/>
        </authorList>
    </citation>
    <scope>NUCLEOTIDE SEQUENCE [LARGE SCALE GENOMIC DNA]</scope>
    <source>
        <strain evidence="2">KS3-K002</strain>
    </source>
</reference>
<dbReference type="EMBL" id="JAACAK010000046">
    <property type="protein sequence ID" value="NIR74566.1"/>
    <property type="molecule type" value="Genomic_DNA"/>
</dbReference>
<feature type="signal peptide" evidence="1">
    <location>
        <begin position="1"/>
        <end position="24"/>
    </location>
</feature>
<dbReference type="Gene3D" id="2.40.160.60">
    <property type="entry name" value="Outer membrane protein transport protein (OMPP1/FadL/TodX)"/>
    <property type="match status" value="1"/>
</dbReference>
<feature type="chain" id="PRO_5042209089" description="Long-chain fatty acid transport protein" evidence="1">
    <location>
        <begin position="25"/>
        <end position="390"/>
    </location>
</feature>
<proteinExistence type="predicted"/>